<reference evidence="2" key="1">
    <citation type="submission" date="2023-07" db="EMBL/GenBank/DDBJ databases">
        <title>Draft genomic sequences of Priestia flexa CCM isolated from the soil of an abandoned mine contaminated by free cyanide in the high Andean zone of Tacna, Peru.</title>
        <authorList>
            <person name="Caceda Quiroz C.J."/>
            <person name="Maraza Chooque G.J."/>
            <person name="Fora Quispe G.L."/>
            <person name="Carpio Mamani M."/>
        </authorList>
    </citation>
    <scope>NUCLEOTIDE SEQUENCE [LARGE SCALE GENOMIC DNA]</scope>
    <source>
        <strain evidence="2">CCM</strain>
    </source>
</reference>
<dbReference type="EMBL" id="JAWUZT010000005">
    <property type="protein sequence ID" value="MDW8515147.1"/>
    <property type="molecule type" value="Genomic_DNA"/>
</dbReference>
<accession>A0ABU4J2D6</accession>
<dbReference type="Proteomes" id="UP001284771">
    <property type="component" value="Unassembled WGS sequence"/>
</dbReference>
<keyword evidence="1" id="KW-0067">ATP-binding</keyword>
<name>A0ABU4J2D6_9BACI</name>
<evidence type="ECO:0000313" key="2">
    <source>
        <dbReference type="Proteomes" id="UP001284771"/>
    </source>
</evidence>
<keyword evidence="2" id="KW-1185">Reference proteome</keyword>
<organism evidence="1 2">
    <name type="scientific">Priestia flexa</name>
    <dbReference type="NCBI Taxonomy" id="86664"/>
    <lineage>
        <taxon>Bacteria</taxon>
        <taxon>Bacillati</taxon>
        <taxon>Bacillota</taxon>
        <taxon>Bacilli</taxon>
        <taxon>Bacillales</taxon>
        <taxon>Bacillaceae</taxon>
        <taxon>Priestia</taxon>
    </lineage>
</organism>
<gene>
    <name evidence="1" type="ORF">RIB56_03300</name>
</gene>
<protein>
    <submittedName>
        <fullName evidence="1">ATP-binding protein</fullName>
    </submittedName>
</protein>
<dbReference type="GO" id="GO:0005524">
    <property type="term" value="F:ATP binding"/>
    <property type="evidence" value="ECO:0007669"/>
    <property type="project" value="UniProtKB-KW"/>
</dbReference>
<dbReference type="RefSeq" id="WP_318757234.1">
    <property type="nucleotide sequence ID" value="NZ_JAWUZT010000005.1"/>
</dbReference>
<sequence>MEIKRIDSNLPATTKMQYPVLYNGGLPAEIKQVDPPKTKWFQKVKTISWSEFFQYDQNEMVVYRITPHADVTNNNKRLWKTIYKMYEMYESPKSRLDRDGFKLHYREKDYFWFDIVFKQQNNVKRIEFYVSTSRYQAQKLKRKLENKMSITMTEAGMEELHVPIEHTIVQELRYLHHDIFSLNSNTSDVKTPISNILNTLDELQYDGDFARLSICNEAENRTKWVKNAQWAYEKLRNGKVPQRATANGKRLTNGAKVGVAGLVNEINSLVTDTFQAFANTFFKSDENFKHKKVIEKAHSVQDEVYTTRVSHEKGNQPVFKSRIRVAAHSQDRLTRDTISETLSLSLADLSETNELHGIKVKMRGRKNEIINEMNTMKLSKKTKLDPNVNLISTDEMSKLALQMPNKDIQRKYADALNAKQRVEVEIPAALQDKNGIYLGEATVKDVKVPIYMPVSNPDNFYRGYVFTGGQGAGKDTAIKNFVVEGNLKHGISFIIPDAIVEEGDRGMADGIRDALPPENIIDIDLNDDDFIPPLDLTEVIQSLGRNGTSRFADEMIDFIDIEGLNRSEKYLTDAAKASGGSLFNIKRIIEDEDYRVQRIEELMAEGNTRLASELVQWGDNKELGTKCDAILHRLNRFFGNERLYDIFAQEPLKELDFAKWMREGKVIILRVPNGRGLGEHAVKTLVHWITLKVFMTRLLMSKEEQKNGAFIVFNEPEQYESEGLTKLMGRIGTEGRKERLGSIYAFHHWNKLQPSLQENLQGGGVQQFLFRNDHTKTFELSKHRFEDTIPLEQTFKLPDHHAIISVRASGDMQPAFICHMAPPVKQTYNNKHLTKQHTKQYGRPWQELQEL</sequence>
<proteinExistence type="predicted"/>
<keyword evidence="1" id="KW-0547">Nucleotide-binding</keyword>
<comment type="caution">
    <text evidence="1">The sequence shown here is derived from an EMBL/GenBank/DDBJ whole genome shotgun (WGS) entry which is preliminary data.</text>
</comment>
<evidence type="ECO:0000313" key="1">
    <source>
        <dbReference type="EMBL" id="MDW8515147.1"/>
    </source>
</evidence>